<organism evidence="2 3">
    <name type="scientific">Malus domestica</name>
    <name type="common">Apple</name>
    <name type="synonym">Pyrus malus</name>
    <dbReference type="NCBI Taxonomy" id="3750"/>
    <lineage>
        <taxon>Eukaryota</taxon>
        <taxon>Viridiplantae</taxon>
        <taxon>Streptophyta</taxon>
        <taxon>Embryophyta</taxon>
        <taxon>Tracheophyta</taxon>
        <taxon>Spermatophyta</taxon>
        <taxon>Magnoliopsida</taxon>
        <taxon>eudicotyledons</taxon>
        <taxon>Gunneridae</taxon>
        <taxon>Pentapetalae</taxon>
        <taxon>rosids</taxon>
        <taxon>fabids</taxon>
        <taxon>Rosales</taxon>
        <taxon>Rosaceae</taxon>
        <taxon>Amygdaloideae</taxon>
        <taxon>Maleae</taxon>
        <taxon>Malus</taxon>
    </lineage>
</organism>
<feature type="non-terminal residue" evidence="2">
    <location>
        <position position="1"/>
    </location>
</feature>
<evidence type="ECO:0000256" key="1">
    <source>
        <dbReference type="SAM" id="MobiDB-lite"/>
    </source>
</evidence>
<evidence type="ECO:0000313" key="3">
    <source>
        <dbReference type="Proteomes" id="UP000290289"/>
    </source>
</evidence>
<feature type="region of interest" description="Disordered" evidence="1">
    <location>
        <begin position="41"/>
        <end position="101"/>
    </location>
</feature>
<dbReference type="Proteomes" id="UP000290289">
    <property type="component" value="Chromosome 3"/>
</dbReference>
<keyword evidence="3" id="KW-1185">Reference proteome</keyword>
<accession>A0A498K9U4</accession>
<gene>
    <name evidence="2" type="ORF">DVH24_002653</name>
</gene>
<name>A0A498K9U4_MALDO</name>
<dbReference type="EMBL" id="RDQH01000329">
    <property type="protein sequence ID" value="RXI02575.1"/>
    <property type="molecule type" value="Genomic_DNA"/>
</dbReference>
<comment type="caution">
    <text evidence="2">The sequence shown here is derived from an EMBL/GenBank/DDBJ whole genome shotgun (WGS) entry which is preliminary data.</text>
</comment>
<protein>
    <submittedName>
        <fullName evidence="2">Uncharacterized protein</fullName>
    </submittedName>
</protein>
<evidence type="ECO:0000313" key="2">
    <source>
        <dbReference type="EMBL" id="RXI02575.1"/>
    </source>
</evidence>
<proteinExistence type="predicted"/>
<reference evidence="2 3" key="1">
    <citation type="submission" date="2018-10" db="EMBL/GenBank/DDBJ databases">
        <title>A high-quality apple genome assembly.</title>
        <authorList>
            <person name="Hu J."/>
        </authorList>
    </citation>
    <scope>NUCLEOTIDE SEQUENCE [LARGE SCALE GENOMIC DNA]</scope>
    <source>
        <strain evidence="3">cv. HFTH1</strain>
        <tissue evidence="2">Young leaf</tissue>
    </source>
</reference>
<dbReference type="AlphaFoldDB" id="A0A498K9U4"/>
<sequence length="101" mass="11017">KKIDSKLIDLSAWSAWTAPITRHFESSLASGSIRTSKLSEFAREQSHDGNKTVRAWSGPKADNICESNPMMGDPLGSSNVSSQKQNHEGVVGVQRGQYRAT</sequence>
<feature type="compositionally biased region" description="Basic and acidic residues" evidence="1">
    <location>
        <begin position="41"/>
        <end position="51"/>
    </location>
</feature>